<dbReference type="EC" id="2.7.7.65" evidence="3"/>
<comment type="catalytic activity">
    <reaction evidence="4">
        <text>2 GTP = 3',3'-c-di-GMP + 2 diphosphate</text>
        <dbReference type="Rhea" id="RHEA:24898"/>
        <dbReference type="ChEBI" id="CHEBI:33019"/>
        <dbReference type="ChEBI" id="CHEBI:37565"/>
        <dbReference type="ChEBI" id="CHEBI:58805"/>
        <dbReference type="EC" id="2.7.7.65"/>
    </reaction>
</comment>
<dbReference type="InterPro" id="IPR050469">
    <property type="entry name" value="Diguanylate_Cyclase"/>
</dbReference>
<dbReference type="AlphaFoldDB" id="A0A286BM93"/>
<dbReference type="Gene3D" id="3.30.70.270">
    <property type="match status" value="1"/>
</dbReference>
<dbReference type="Pfam" id="PF22588">
    <property type="entry name" value="dCache_1_like"/>
    <property type="match status" value="1"/>
</dbReference>
<evidence type="ECO:0000256" key="5">
    <source>
        <dbReference type="SAM" id="Phobius"/>
    </source>
</evidence>
<dbReference type="GO" id="GO:0005886">
    <property type="term" value="C:plasma membrane"/>
    <property type="evidence" value="ECO:0007669"/>
    <property type="project" value="TreeGrafter"/>
</dbReference>
<accession>A0A286BM93</accession>
<evidence type="ECO:0000256" key="4">
    <source>
        <dbReference type="ARBA" id="ARBA00034247"/>
    </source>
</evidence>
<comment type="cofactor">
    <cofactor evidence="1">
        <name>Mg(2+)</name>
        <dbReference type="ChEBI" id="CHEBI:18420"/>
    </cofactor>
</comment>
<evidence type="ECO:0000256" key="2">
    <source>
        <dbReference type="ARBA" id="ARBA00004665"/>
    </source>
</evidence>
<dbReference type="InterPro" id="IPR000160">
    <property type="entry name" value="GGDEF_dom"/>
</dbReference>
<dbReference type="Gene3D" id="3.30.450.20">
    <property type="entry name" value="PAS domain"/>
    <property type="match status" value="2"/>
</dbReference>
<dbReference type="NCBIfam" id="TIGR00254">
    <property type="entry name" value="GGDEF"/>
    <property type="match status" value="1"/>
</dbReference>
<keyword evidence="8" id="KW-1185">Reference proteome</keyword>
<dbReference type="RefSeq" id="WP_097094168.1">
    <property type="nucleotide sequence ID" value="NZ_OCMY01000001.1"/>
</dbReference>
<feature type="domain" description="GGDEF" evidence="6">
    <location>
        <begin position="378"/>
        <end position="514"/>
    </location>
</feature>
<organism evidence="7 8">
    <name type="scientific">Candidatus Pantoea floridensis</name>
    <dbReference type="NCBI Taxonomy" id="1938870"/>
    <lineage>
        <taxon>Bacteria</taxon>
        <taxon>Pseudomonadati</taxon>
        <taxon>Pseudomonadota</taxon>
        <taxon>Gammaproteobacteria</taxon>
        <taxon>Enterobacterales</taxon>
        <taxon>Erwiniaceae</taxon>
        <taxon>Pantoea</taxon>
    </lineage>
</organism>
<evidence type="ECO:0000256" key="3">
    <source>
        <dbReference type="ARBA" id="ARBA00012528"/>
    </source>
</evidence>
<dbReference type="CDD" id="cd12915">
    <property type="entry name" value="PDC2_DGC_like"/>
    <property type="match status" value="1"/>
</dbReference>
<dbReference type="PANTHER" id="PTHR45138">
    <property type="entry name" value="REGULATORY COMPONENTS OF SENSORY TRANSDUCTION SYSTEM"/>
    <property type="match status" value="1"/>
</dbReference>
<evidence type="ECO:0000313" key="7">
    <source>
        <dbReference type="EMBL" id="SOD35253.1"/>
    </source>
</evidence>
<dbReference type="PANTHER" id="PTHR45138:SF9">
    <property type="entry name" value="DIGUANYLATE CYCLASE DGCM-RELATED"/>
    <property type="match status" value="1"/>
</dbReference>
<dbReference type="SMART" id="SM00267">
    <property type="entry name" value="GGDEF"/>
    <property type="match status" value="1"/>
</dbReference>
<comment type="pathway">
    <text evidence="2">Purine metabolism; 3',5'-cyclic di-GMP biosynthesis.</text>
</comment>
<evidence type="ECO:0000256" key="1">
    <source>
        <dbReference type="ARBA" id="ARBA00001946"/>
    </source>
</evidence>
<evidence type="ECO:0000259" key="6">
    <source>
        <dbReference type="PROSITE" id="PS50887"/>
    </source>
</evidence>
<dbReference type="CDD" id="cd12914">
    <property type="entry name" value="PDC1_DGC_like"/>
    <property type="match status" value="1"/>
</dbReference>
<dbReference type="FunFam" id="3.30.70.270:FF:000001">
    <property type="entry name" value="Diguanylate cyclase domain protein"/>
    <property type="match status" value="1"/>
</dbReference>
<keyword evidence="5" id="KW-0472">Membrane</keyword>
<dbReference type="InterPro" id="IPR043128">
    <property type="entry name" value="Rev_trsase/Diguanyl_cyclase"/>
</dbReference>
<reference evidence="8" key="1">
    <citation type="submission" date="2017-09" db="EMBL/GenBank/DDBJ databases">
        <authorList>
            <person name="Varghese N."/>
            <person name="Submissions S."/>
        </authorList>
    </citation>
    <scope>NUCLEOTIDE SEQUENCE [LARGE SCALE GENOMIC DNA]</scope>
    <source>
        <strain evidence="8">JKS000234</strain>
    </source>
</reference>
<dbReference type="CDD" id="cd01949">
    <property type="entry name" value="GGDEF"/>
    <property type="match status" value="1"/>
</dbReference>
<dbReference type="InterPro" id="IPR029151">
    <property type="entry name" value="Sensor-like_sf"/>
</dbReference>
<evidence type="ECO:0000313" key="8">
    <source>
        <dbReference type="Proteomes" id="UP000219271"/>
    </source>
</evidence>
<dbReference type="EMBL" id="OCMY01000001">
    <property type="protein sequence ID" value="SOD35253.1"/>
    <property type="molecule type" value="Genomic_DNA"/>
</dbReference>
<dbReference type="GO" id="GO:1902201">
    <property type="term" value="P:negative regulation of bacterial-type flagellum-dependent cell motility"/>
    <property type="evidence" value="ECO:0007669"/>
    <property type="project" value="TreeGrafter"/>
</dbReference>
<name>A0A286BM93_9GAMM</name>
<sequence>MPLKRKMDKKVNTESGLLKSIVLSGLFLILTVVGMSLWTLREDWLATVHQTQETAMNLAVSQSRQAEDTFLQAELSLRQIQRDLQLQLATGIQGADLSHTMRELQHRLPQLHGLFYYDADGTWIATSADRVPSNINNADREYFTYQRSNRRNNLHIGPVIRSRSTGDLVIPVSLRVSDASGGFKGVLLATIKVDYFRRFYSYYELGKRDVLVLMLSDSTVLYARPMPDSYIGKDLSSSPLFQHMLAKMDRGSGQWKAALDGQARIFGFARSDRYPIIVAAGYNADDLFSIWINGRGQDIILSLILLLTILLLGTFQLRHARRVLRYQQELTSLRDELHKANLSLDKLAHIDGLTGLANRREFDRFLREALGNAAASGKPLSLIMIDIDFFKHYNDTYGHIAGDEGLKVIGELLASLSVRRSDMAARYGGEEFALILPDTAFDEGIALANRAVEAVRMMKLPHASSPLGHVTLSAGCATTSTPATVSAVKLLEHADHALYRAKRGGRNRAQGIDVPALPEQRRE</sequence>
<dbReference type="Proteomes" id="UP000219271">
    <property type="component" value="Unassembled WGS sequence"/>
</dbReference>
<gene>
    <name evidence="7" type="ORF">SAMN06273570_0180</name>
</gene>
<dbReference type="OrthoDB" id="9812260at2"/>
<keyword evidence="5" id="KW-0812">Transmembrane</keyword>
<keyword evidence="5" id="KW-1133">Transmembrane helix</keyword>
<dbReference type="SUPFAM" id="SSF103190">
    <property type="entry name" value="Sensory domain-like"/>
    <property type="match status" value="1"/>
</dbReference>
<dbReference type="SUPFAM" id="SSF55073">
    <property type="entry name" value="Nucleotide cyclase"/>
    <property type="match status" value="1"/>
</dbReference>
<dbReference type="GO" id="GO:0052621">
    <property type="term" value="F:diguanylate cyclase activity"/>
    <property type="evidence" value="ECO:0007669"/>
    <property type="project" value="UniProtKB-EC"/>
</dbReference>
<dbReference type="GO" id="GO:0043709">
    <property type="term" value="P:cell adhesion involved in single-species biofilm formation"/>
    <property type="evidence" value="ECO:0007669"/>
    <property type="project" value="TreeGrafter"/>
</dbReference>
<proteinExistence type="predicted"/>
<dbReference type="InterPro" id="IPR054327">
    <property type="entry name" value="His-kinase-like_sensor"/>
</dbReference>
<dbReference type="Pfam" id="PF00990">
    <property type="entry name" value="GGDEF"/>
    <property type="match status" value="1"/>
</dbReference>
<dbReference type="InterPro" id="IPR029787">
    <property type="entry name" value="Nucleotide_cyclase"/>
</dbReference>
<dbReference type="PROSITE" id="PS50887">
    <property type="entry name" value="GGDEF"/>
    <property type="match status" value="1"/>
</dbReference>
<feature type="transmembrane region" description="Helical" evidence="5">
    <location>
        <begin position="21"/>
        <end position="40"/>
    </location>
</feature>
<protein>
    <recommendedName>
        <fullName evidence="3">diguanylate cyclase</fullName>
        <ecNumber evidence="3">2.7.7.65</ecNumber>
    </recommendedName>
</protein>